<sequence>MALFPVGKWRTIAAAIAPLPQFQSRSFRSDAALEALAKASQEKVPNLLLYNYPSFSGRFLRSLRSRLLLSPQPPLPLSPFLLSRTLQGR</sequence>
<gene>
    <name evidence="1" type="ORF">M0R45_005411</name>
</gene>
<evidence type="ECO:0000313" key="2">
    <source>
        <dbReference type="Proteomes" id="UP001457282"/>
    </source>
</evidence>
<dbReference type="AlphaFoldDB" id="A0AAW1YMM2"/>
<dbReference type="Proteomes" id="UP001457282">
    <property type="component" value="Unassembled WGS sequence"/>
</dbReference>
<dbReference type="EMBL" id="JBEDUW010000001">
    <property type="protein sequence ID" value="KAK9949901.1"/>
    <property type="molecule type" value="Genomic_DNA"/>
</dbReference>
<evidence type="ECO:0000313" key="1">
    <source>
        <dbReference type="EMBL" id="KAK9949901.1"/>
    </source>
</evidence>
<reference evidence="1 2" key="1">
    <citation type="journal article" date="2023" name="G3 (Bethesda)">
        <title>A chromosome-length genome assembly and annotation of blackberry (Rubus argutus, cv. 'Hillquist').</title>
        <authorList>
            <person name="Bruna T."/>
            <person name="Aryal R."/>
            <person name="Dudchenko O."/>
            <person name="Sargent D.J."/>
            <person name="Mead D."/>
            <person name="Buti M."/>
            <person name="Cavallini A."/>
            <person name="Hytonen T."/>
            <person name="Andres J."/>
            <person name="Pham M."/>
            <person name="Weisz D."/>
            <person name="Mascagni F."/>
            <person name="Usai G."/>
            <person name="Natali L."/>
            <person name="Bassil N."/>
            <person name="Fernandez G.E."/>
            <person name="Lomsadze A."/>
            <person name="Armour M."/>
            <person name="Olukolu B."/>
            <person name="Poorten T."/>
            <person name="Britton C."/>
            <person name="Davik J."/>
            <person name="Ashrafi H."/>
            <person name="Aiden E.L."/>
            <person name="Borodovsky M."/>
            <person name="Worthington M."/>
        </authorList>
    </citation>
    <scope>NUCLEOTIDE SEQUENCE [LARGE SCALE GENOMIC DNA]</scope>
    <source>
        <strain evidence="1">PI 553951</strain>
    </source>
</reference>
<keyword evidence="2" id="KW-1185">Reference proteome</keyword>
<proteinExistence type="predicted"/>
<organism evidence="1 2">
    <name type="scientific">Rubus argutus</name>
    <name type="common">Southern blackberry</name>
    <dbReference type="NCBI Taxonomy" id="59490"/>
    <lineage>
        <taxon>Eukaryota</taxon>
        <taxon>Viridiplantae</taxon>
        <taxon>Streptophyta</taxon>
        <taxon>Embryophyta</taxon>
        <taxon>Tracheophyta</taxon>
        <taxon>Spermatophyta</taxon>
        <taxon>Magnoliopsida</taxon>
        <taxon>eudicotyledons</taxon>
        <taxon>Gunneridae</taxon>
        <taxon>Pentapetalae</taxon>
        <taxon>rosids</taxon>
        <taxon>fabids</taxon>
        <taxon>Rosales</taxon>
        <taxon>Rosaceae</taxon>
        <taxon>Rosoideae</taxon>
        <taxon>Rosoideae incertae sedis</taxon>
        <taxon>Rubus</taxon>
    </lineage>
</organism>
<protein>
    <submittedName>
        <fullName evidence="1">Uncharacterized protein</fullName>
    </submittedName>
</protein>
<accession>A0AAW1YMM2</accession>
<name>A0AAW1YMM2_RUBAR</name>
<comment type="caution">
    <text evidence="1">The sequence shown here is derived from an EMBL/GenBank/DDBJ whole genome shotgun (WGS) entry which is preliminary data.</text>
</comment>